<evidence type="ECO:0000313" key="2">
    <source>
        <dbReference type="EMBL" id="KZV99105.1"/>
    </source>
</evidence>
<protein>
    <submittedName>
        <fullName evidence="2">Uncharacterized protein</fullName>
    </submittedName>
</protein>
<dbReference type="InterPro" id="IPR043519">
    <property type="entry name" value="NT_sf"/>
</dbReference>
<sequence>MSLAHILRRRLSSLPARPWFVLDTPGPSRIRLEDEDDDAQPEAPAIDASIPASHPLRTLSEHLRGLPLLEARSIQIGRPLPIPAGPALPFSSPRGRRRRGSTYAGEGLPLPGSGDIWDWVVLATVKEGTEGRGAVDAVLRTARKLLQEHHPDVPLPRAGFARRSRGTDGWGMLDAGDFAVHVLSREARERWFAPPPEQRH</sequence>
<proteinExistence type="predicted"/>
<gene>
    <name evidence="2" type="ORF">EXIGLDRAFT_606152</name>
</gene>
<name>A0A165MDF2_EXIGL</name>
<evidence type="ECO:0000256" key="1">
    <source>
        <dbReference type="SAM" id="MobiDB-lite"/>
    </source>
</evidence>
<organism evidence="2 3">
    <name type="scientific">Exidia glandulosa HHB12029</name>
    <dbReference type="NCBI Taxonomy" id="1314781"/>
    <lineage>
        <taxon>Eukaryota</taxon>
        <taxon>Fungi</taxon>
        <taxon>Dikarya</taxon>
        <taxon>Basidiomycota</taxon>
        <taxon>Agaricomycotina</taxon>
        <taxon>Agaricomycetes</taxon>
        <taxon>Auriculariales</taxon>
        <taxon>Exidiaceae</taxon>
        <taxon>Exidia</taxon>
    </lineage>
</organism>
<dbReference type="OrthoDB" id="21330at2759"/>
<dbReference type="InParanoid" id="A0A165MDF2"/>
<dbReference type="SUPFAM" id="SSF81301">
    <property type="entry name" value="Nucleotidyltransferase"/>
    <property type="match status" value="1"/>
</dbReference>
<evidence type="ECO:0000313" key="3">
    <source>
        <dbReference type="Proteomes" id="UP000077266"/>
    </source>
</evidence>
<accession>A0A165MDF2</accession>
<feature type="region of interest" description="Disordered" evidence="1">
    <location>
        <begin position="84"/>
        <end position="107"/>
    </location>
</feature>
<dbReference type="AlphaFoldDB" id="A0A165MDF2"/>
<dbReference type="Gene3D" id="3.30.460.10">
    <property type="entry name" value="Beta Polymerase, domain 2"/>
    <property type="match status" value="1"/>
</dbReference>
<keyword evidence="3" id="KW-1185">Reference proteome</keyword>
<feature type="region of interest" description="Disordered" evidence="1">
    <location>
        <begin position="30"/>
        <end position="51"/>
    </location>
</feature>
<reference evidence="2 3" key="1">
    <citation type="journal article" date="2016" name="Mol. Biol. Evol.">
        <title>Comparative Genomics of Early-Diverging Mushroom-Forming Fungi Provides Insights into the Origins of Lignocellulose Decay Capabilities.</title>
        <authorList>
            <person name="Nagy L.G."/>
            <person name="Riley R."/>
            <person name="Tritt A."/>
            <person name="Adam C."/>
            <person name="Daum C."/>
            <person name="Floudas D."/>
            <person name="Sun H."/>
            <person name="Yadav J.S."/>
            <person name="Pangilinan J."/>
            <person name="Larsson K.H."/>
            <person name="Matsuura K."/>
            <person name="Barry K."/>
            <person name="Labutti K."/>
            <person name="Kuo R."/>
            <person name="Ohm R.A."/>
            <person name="Bhattacharya S.S."/>
            <person name="Shirouzu T."/>
            <person name="Yoshinaga Y."/>
            <person name="Martin F.M."/>
            <person name="Grigoriev I.V."/>
            <person name="Hibbett D.S."/>
        </authorList>
    </citation>
    <scope>NUCLEOTIDE SEQUENCE [LARGE SCALE GENOMIC DNA]</scope>
    <source>
        <strain evidence="2 3">HHB12029</strain>
    </source>
</reference>
<dbReference type="Proteomes" id="UP000077266">
    <property type="component" value="Unassembled WGS sequence"/>
</dbReference>
<dbReference type="Pfam" id="PF02410">
    <property type="entry name" value="RsfS"/>
    <property type="match status" value="1"/>
</dbReference>
<dbReference type="EMBL" id="KV425912">
    <property type="protein sequence ID" value="KZV99105.1"/>
    <property type="molecule type" value="Genomic_DNA"/>
</dbReference>